<evidence type="ECO:0000313" key="1">
    <source>
        <dbReference type="EMBL" id="MBI6883161.1"/>
    </source>
</evidence>
<proteinExistence type="predicted"/>
<protein>
    <submittedName>
        <fullName evidence="1">Uncharacterized protein</fullName>
    </submittedName>
</protein>
<dbReference type="Proteomes" id="UP000637061">
    <property type="component" value="Unassembled WGS sequence"/>
</dbReference>
<comment type="caution">
    <text evidence="1">The sequence shown here is derived from an EMBL/GenBank/DDBJ whole genome shotgun (WGS) entry which is preliminary data.</text>
</comment>
<dbReference type="AlphaFoldDB" id="A0A8I1JHY7"/>
<accession>A0A8I1JHY7</accession>
<gene>
    <name evidence="1" type="ORF">JEU22_04485</name>
</gene>
<name>A0A8I1JHY7_PSEPU</name>
<dbReference type="RefSeq" id="WP_198746775.1">
    <property type="nucleotide sequence ID" value="NZ_JAEHTE010000002.1"/>
</dbReference>
<dbReference type="EMBL" id="JAEHTE010000002">
    <property type="protein sequence ID" value="MBI6883161.1"/>
    <property type="molecule type" value="Genomic_DNA"/>
</dbReference>
<evidence type="ECO:0000313" key="2">
    <source>
        <dbReference type="Proteomes" id="UP000637061"/>
    </source>
</evidence>
<reference evidence="1" key="1">
    <citation type="submission" date="2020-12" db="EMBL/GenBank/DDBJ databases">
        <title>Enhanced detection system for hospital associated transmission using whole genome sequencing surveillance.</title>
        <authorList>
            <person name="Harrison L.H."/>
            <person name="Van Tyne D."/>
            <person name="Marsh J.W."/>
            <person name="Griffith M.P."/>
            <person name="Snyder D.J."/>
            <person name="Cooper V.S."/>
            <person name="Mustapha M."/>
        </authorList>
    </citation>
    <scope>NUCLEOTIDE SEQUENCE</scope>
    <source>
        <strain evidence="1">PSB00042</strain>
    </source>
</reference>
<sequence>MAKSKEQKQAEAIERKRELYGKNFDVYIECQYGTPGYHQNEQLHGRAYADERAQTTARTFERYCSEARIDKHGNPLT</sequence>
<organism evidence="1 2">
    <name type="scientific">Pseudomonas putida</name>
    <name type="common">Arthrobacter siderocapsulatus</name>
    <dbReference type="NCBI Taxonomy" id="303"/>
    <lineage>
        <taxon>Bacteria</taxon>
        <taxon>Pseudomonadati</taxon>
        <taxon>Pseudomonadota</taxon>
        <taxon>Gammaproteobacteria</taxon>
        <taxon>Pseudomonadales</taxon>
        <taxon>Pseudomonadaceae</taxon>
        <taxon>Pseudomonas</taxon>
    </lineage>
</organism>